<evidence type="ECO:0000313" key="6">
    <source>
        <dbReference type="Proteomes" id="UP000006633"/>
    </source>
</evidence>
<keyword evidence="1" id="KW-0805">Transcription regulation</keyword>
<proteinExistence type="predicted"/>
<evidence type="ECO:0000256" key="2">
    <source>
        <dbReference type="ARBA" id="ARBA00023163"/>
    </source>
</evidence>
<dbReference type="InterPro" id="IPR009057">
    <property type="entry name" value="Homeodomain-like_sf"/>
</dbReference>
<sequence>MASTIDFVRRAAAQARRIAGAGMGAFLLAEAGLLDGRRATTHWLRARELAERFPMIKVEEDRIFIADGPVWTSAGMSAGIDLSLALIEEDLGIEAARAVARKLVLYHRRSGGQSQFSSLLELEPKSDRIQKVLTYARAKLASRLNVEELAEVAHLSPRQFSRAFQNETGQSPAKAVEHMRLEAARALMEDTAHPIDMVARQTGFADRDRMRRAFLRSFGQPPQVIRRQARGPAPADEAELEDA</sequence>
<feature type="region of interest" description="Disordered" evidence="3">
    <location>
        <begin position="221"/>
        <end position="243"/>
    </location>
</feature>
<dbReference type="AlphaFoldDB" id="D6ZYS8"/>
<dbReference type="SMART" id="SM00342">
    <property type="entry name" value="HTH_ARAC"/>
    <property type="match status" value="1"/>
</dbReference>
<keyword evidence="2" id="KW-0804">Transcription</keyword>
<keyword evidence="6" id="KW-1185">Reference proteome</keyword>
<dbReference type="HOGENOM" id="CLU_000445_59_0_5"/>
<dbReference type="Gene3D" id="3.40.50.880">
    <property type="match status" value="1"/>
</dbReference>
<dbReference type="InterPro" id="IPR018060">
    <property type="entry name" value="HTH_AraC"/>
</dbReference>
<dbReference type="GO" id="GO:0043565">
    <property type="term" value="F:sequence-specific DNA binding"/>
    <property type="evidence" value="ECO:0007669"/>
    <property type="project" value="InterPro"/>
</dbReference>
<dbReference type="GO" id="GO:0003700">
    <property type="term" value="F:DNA-binding transcription factor activity"/>
    <property type="evidence" value="ECO:0007669"/>
    <property type="project" value="InterPro"/>
</dbReference>
<reference evidence="5 6" key="1">
    <citation type="journal article" date="2012" name="Stand. Genomic Sci.">
        <title>Complete genome sequence of the facultatively chemolithoautotrophic and methylotrophic alpha Proteobacterium Starkeya novella type strain (ATCC 8093(T)).</title>
        <authorList>
            <person name="Kappler U."/>
            <person name="Davenport K."/>
            <person name="Beatson S."/>
            <person name="Lucas S."/>
            <person name="Lapidus A."/>
            <person name="Copeland A."/>
            <person name="Berry K.W."/>
            <person name="Glavina Del Rio T."/>
            <person name="Hammon N."/>
            <person name="Dalin E."/>
            <person name="Tice H."/>
            <person name="Pitluck S."/>
            <person name="Richardson P."/>
            <person name="Bruce D."/>
            <person name="Goodwin L.A."/>
            <person name="Han C."/>
            <person name="Tapia R."/>
            <person name="Detter J.C."/>
            <person name="Chang Y.J."/>
            <person name="Jeffries C.D."/>
            <person name="Land M."/>
            <person name="Hauser L."/>
            <person name="Kyrpides N.C."/>
            <person name="Goker M."/>
            <person name="Ivanova N."/>
            <person name="Klenk H.P."/>
            <person name="Woyke T."/>
        </authorList>
    </citation>
    <scope>NUCLEOTIDE SEQUENCE [LARGE SCALE GENOMIC DNA]</scope>
    <source>
        <strain evidence="6">ATCC 8093 / DSM 506 / JCM 20403 / CCM 1077 / IAM 12100 / NBRC 12443 / NCIMB 10456</strain>
    </source>
</reference>
<evidence type="ECO:0000256" key="3">
    <source>
        <dbReference type="SAM" id="MobiDB-lite"/>
    </source>
</evidence>
<dbReference type="PROSITE" id="PS01124">
    <property type="entry name" value="HTH_ARAC_FAMILY_2"/>
    <property type="match status" value="1"/>
</dbReference>
<dbReference type="Gene3D" id="1.10.10.60">
    <property type="entry name" value="Homeodomain-like"/>
    <property type="match status" value="1"/>
</dbReference>
<feature type="domain" description="HTH araC/xylS-type" evidence="4">
    <location>
        <begin position="130"/>
        <end position="228"/>
    </location>
</feature>
<dbReference type="SUPFAM" id="SSF46689">
    <property type="entry name" value="Homeodomain-like"/>
    <property type="match status" value="2"/>
</dbReference>
<evidence type="ECO:0000256" key="1">
    <source>
        <dbReference type="ARBA" id="ARBA00023015"/>
    </source>
</evidence>
<name>D6ZYS8_ANCN5</name>
<protein>
    <submittedName>
        <fullName evidence="5">Transcriptional regulator, AraC family</fullName>
    </submittedName>
</protein>
<dbReference type="PANTHER" id="PTHR43130">
    <property type="entry name" value="ARAC-FAMILY TRANSCRIPTIONAL REGULATOR"/>
    <property type="match status" value="1"/>
</dbReference>
<dbReference type="InterPro" id="IPR052158">
    <property type="entry name" value="INH-QAR"/>
</dbReference>
<dbReference type="Pfam" id="PF12833">
    <property type="entry name" value="HTH_18"/>
    <property type="match status" value="1"/>
</dbReference>
<dbReference type="EMBL" id="CP002026">
    <property type="protein sequence ID" value="ADH91047.1"/>
    <property type="molecule type" value="Genomic_DNA"/>
</dbReference>
<dbReference type="InterPro" id="IPR029062">
    <property type="entry name" value="Class_I_gatase-like"/>
</dbReference>
<dbReference type="Proteomes" id="UP000006633">
    <property type="component" value="Chromosome"/>
</dbReference>
<accession>D6ZYS8</accession>
<evidence type="ECO:0000259" key="4">
    <source>
        <dbReference type="PROSITE" id="PS01124"/>
    </source>
</evidence>
<dbReference type="KEGG" id="sno:Snov_3777"/>
<organism evidence="5 6">
    <name type="scientific">Ancylobacter novellus (strain ATCC 8093 / DSM 506 / JCM 20403 / CCM 1077 / IAM 12100 / NBRC 12443 / NCIMB 10456)</name>
    <name type="common">Starkeya novella</name>
    <dbReference type="NCBI Taxonomy" id="639283"/>
    <lineage>
        <taxon>Bacteria</taxon>
        <taxon>Pseudomonadati</taxon>
        <taxon>Pseudomonadota</taxon>
        <taxon>Alphaproteobacteria</taxon>
        <taxon>Hyphomicrobiales</taxon>
        <taxon>Xanthobacteraceae</taxon>
        <taxon>Ancylobacter</taxon>
    </lineage>
</organism>
<dbReference type="InterPro" id="IPR002818">
    <property type="entry name" value="DJ-1/PfpI"/>
</dbReference>
<dbReference type="eggNOG" id="COG4977">
    <property type="taxonomic scope" value="Bacteria"/>
</dbReference>
<dbReference type="Pfam" id="PF01965">
    <property type="entry name" value="DJ-1_PfpI"/>
    <property type="match status" value="1"/>
</dbReference>
<dbReference type="STRING" id="639283.Snov_3777"/>
<dbReference type="SUPFAM" id="SSF52317">
    <property type="entry name" value="Class I glutamine amidotransferase-like"/>
    <property type="match status" value="1"/>
</dbReference>
<evidence type="ECO:0000313" key="5">
    <source>
        <dbReference type="EMBL" id="ADH91047.1"/>
    </source>
</evidence>
<gene>
    <name evidence="5" type="ordered locus">Snov_3777</name>
</gene>
<dbReference type="OrthoDB" id="9793422at2"/>
<dbReference type="PANTHER" id="PTHR43130:SF3">
    <property type="entry name" value="HTH-TYPE TRANSCRIPTIONAL REGULATOR RV1931C"/>
    <property type="match status" value="1"/>
</dbReference>